<organism evidence="1 2">
    <name type="scientific">Arcobacter cloacae</name>
    <dbReference type="NCBI Taxonomy" id="1054034"/>
    <lineage>
        <taxon>Bacteria</taxon>
        <taxon>Pseudomonadati</taxon>
        <taxon>Campylobacterota</taxon>
        <taxon>Epsilonproteobacteria</taxon>
        <taxon>Campylobacterales</taxon>
        <taxon>Arcobacteraceae</taxon>
        <taxon>Arcobacter</taxon>
    </lineage>
</organism>
<name>A0A6M8NH52_9BACT</name>
<sequence length="195" mass="22615">MKIKYITLAILAMFGFSGCNEEYAKVPFSVPVDFSNKGTVYETNFQAPWNIWGSWVKFALVARYERDIELTDEQRSIFYAIGSGKRDNIPIPKEENKYFKFKVTLTPLGWASNNVIILTGHYYDSKVIRHEFKDGEKIEFVVSVPLYGWGTAKNIMAADLQRLRNYHIRVESLEDIELPKDLILEFGINRNSTKR</sequence>
<reference evidence="1 2" key="1">
    <citation type="submission" date="2017-09" db="EMBL/GenBank/DDBJ databases">
        <title>Genomics of the genus Arcobacter.</title>
        <authorList>
            <person name="Perez-Cataluna A."/>
            <person name="Figueras M.J."/>
            <person name="Salas-Masso N."/>
        </authorList>
    </citation>
    <scope>NUCLEOTIDE SEQUENCE [LARGE SCALE GENOMIC DNA]</scope>
    <source>
        <strain evidence="1 2">CECT 7834</strain>
    </source>
</reference>
<dbReference type="PROSITE" id="PS51257">
    <property type="entry name" value="PROKAR_LIPOPROTEIN"/>
    <property type="match status" value="1"/>
</dbReference>
<evidence type="ECO:0000313" key="2">
    <source>
        <dbReference type="Proteomes" id="UP000290378"/>
    </source>
</evidence>
<dbReference type="Proteomes" id="UP000290378">
    <property type="component" value="Unassembled WGS sequence"/>
</dbReference>
<evidence type="ECO:0000313" key="1">
    <source>
        <dbReference type="EMBL" id="RXI42902.1"/>
    </source>
</evidence>
<gene>
    <name evidence="1" type="ORF">CP963_02475</name>
</gene>
<comment type="caution">
    <text evidence="1">The sequence shown here is derived from an EMBL/GenBank/DDBJ whole genome shotgun (WGS) entry which is preliminary data.</text>
</comment>
<dbReference type="AlphaFoldDB" id="A0A6M8NH52"/>
<proteinExistence type="predicted"/>
<protein>
    <submittedName>
        <fullName evidence="1">Uncharacterized protein</fullName>
    </submittedName>
</protein>
<dbReference type="RefSeq" id="WP_129012713.1">
    <property type="nucleotide sequence ID" value="NZ_CBCSEI010000003.1"/>
</dbReference>
<accession>A0A6M8NH52</accession>
<dbReference type="EMBL" id="NXII01000002">
    <property type="protein sequence ID" value="RXI42902.1"/>
    <property type="molecule type" value="Genomic_DNA"/>
</dbReference>
<keyword evidence="2" id="KW-1185">Reference proteome</keyword>